<reference evidence="2 3" key="1">
    <citation type="journal article" date="2019" name="Nat. Microbiol.">
        <title>Mediterranean grassland soil C-N compound turnover is dependent on rainfall and depth, and is mediated by genomically divergent microorganisms.</title>
        <authorList>
            <person name="Diamond S."/>
            <person name="Andeer P.F."/>
            <person name="Li Z."/>
            <person name="Crits-Christoph A."/>
            <person name="Burstein D."/>
            <person name="Anantharaman K."/>
            <person name="Lane K.R."/>
            <person name="Thomas B.C."/>
            <person name="Pan C."/>
            <person name="Northen T.R."/>
            <person name="Banfield J.F."/>
        </authorList>
    </citation>
    <scope>NUCLEOTIDE SEQUENCE [LARGE SCALE GENOMIC DNA]</scope>
    <source>
        <strain evidence="2">NP_2</strain>
    </source>
</reference>
<organism evidence="2 3">
    <name type="scientific">Candidatus Segetimicrobium genomatis</name>
    <dbReference type="NCBI Taxonomy" id="2569760"/>
    <lineage>
        <taxon>Bacteria</taxon>
        <taxon>Bacillati</taxon>
        <taxon>Candidatus Sysuimicrobiota</taxon>
        <taxon>Candidatus Sysuimicrobiia</taxon>
        <taxon>Candidatus Sysuimicrobiales</taxon>
        <taxon>Candidatus Segetimicrobiaceae</taxon>
        <taxon>Candidatus Segetimicrobium</taxon>
    </lineage>
</organism>
<dbReference type="GO" id="GO:0005524">
    <property type="term" value="F:ATP binding"/>
    <property type="evidence" value="ECO:0007669"/>
    <property type="project" value="InterPro"/>
</dbReference>
<protein>
    <submittedName>
        <fullName evidence="2">Holliday junction branch migration DNA helicase RuvB</fullName>
    </submittedName>
</protein>
<dbReference type="AlphaFoldDB" id="A0A537LLG1"/>
<dbReference type="InterPro" id="IPR036390">
    <property type="entry name" value="WH_DNA-bd_sf"/>
</dbReference>
<name>A0A537LLG1_9BACT</name>
<evidence type="ECO:0000313" key="2">
    <source>
        <dbReference type="EMBL" id="TMJ08846.1"/>
    </source>
</evidence>
<keyword evidence="2" id="KW-0547">Nucleotide-binding</keyword>
<dbReference type="InterPro" id="IPR036388">
    <property type="entry name" value="WH-like_DNA-bd_sf"/>
</dbReference>
<accession>A0A537LLG1</accession>
<comment type="caution">
    <text evidence="2">The sequence shown here is derived from an EMBL/GenBank/DDBJ whole genome shotgun (WGS) entry which is preliminary data.</text>
</comment>
<evidence type="ECO:0000259" key="1">
    <source>
        <dbReference type="Pfam" id="PF05491"/>
    </source>
</evidence>
<gene>
    <name evidence="2" type="ORF">E6G99_03715</name>
</gene>
<dbReference type="InterPro" id="IPR008823">
    <property type="entry name" value="RuvB_wg_C"/>
</dbReference>
<feature type="domain" description="RuvB winged helix C-terminal" evidence="1">
    <location>
        <begin position="1"/>
        <end position="60"/>
    </location>
</feature>
<evidence type="ECO:0000313" key="3">
    <source>
        <dbReference type="Proteomes" id="UP000318661"/>
    </source>
</evidence>
<keyword evidence="2" id="KW-0347">Helicase</keyword>
<dbReference type="GO" id="GO:0006310">
    <property type="term" value="P:DNA recombination"/>
    <property type="evidence" value="ECO:0007669"/>
    <property type="project" value="InterPro"/>
</dbReference>
<dbReference type="Pfam" id="PF05491">
    <property type="entry name" value="WHD_RuvB"/>
    <property type="match status" value="1"/>
</dbReference>
<dbReference type="PANTHER" id="PTHR42848">
    <property type="match status" value="1"/>
</dbReference>
<dbReference type="Proteomes" id="UP000318661">
    <property type="component" value="Unassembled WGS sequence"/>
</dbReference>
<proteinExistence type="predicted"/>
<sequence>LRTIATVYGGGPVGVEAIAATLNEEAQTLEEVVEPYLLKIGFLTRTPAGRRITPAALEHLDLAVGERNHAREQGQLL</sequence>
<keyword evidence="2" id="KW-0378">Hydrolase</keyword>
<keyword evidence="2" id="KW-0067">ATP-binding</keyword>
<dbReference type="EMBL" id="VBAJ01000078">
    <property type="protein sequence ID" value="TMJ08846.1"/>
    <property type="molecule type" value="Genomic_DNA"/>
</dbReference>
<dbReference type="PANTHER" id="PTHR42848:SF1">
    <property type="entry name" value="HOLLIDAY JUNCTION BRANCH MIGRATION COMPLEX SUBUNIT RUVB"/>
    <property type="match status" value="1"/>
</dbReference>
<dbReference type="Gene3D" id="1.10.10.10">
    <property type="entry name" value="Winged helix-like DNA-binding domain superfamily/Winged helix DNA-binding domain"/>
    <property type="match status" value="1"/>
</dbReference>
<dbReference type="InterPro" id="IPR004605">
    <property type="entry name" value="DNA_helicase_Holl-junc_RuvB"/>
</dbReference>
<feature type="non-terminal residue" evidence="2">
    <location>
        <position position="1"/>
    </location>
</feature>
<dbReference type="GO" id="GO:0006281">
    <property type="term" value="P:DNA repair"/>
    <property type="evidence" value="ECO:0007669"/>
    <property type="project" value="InterPro"/>
</dbReference>
<dbReference type="GO" id="GO:0009378">
    <property type="term" value="F:four-way junction helicase activity"/>
    <property type="evidence" value="ECO:0007669"/>
    <property type="project" value="InterPro"/>
</dbReference>
<dbReference type="SUPFAM" id="SSF46785">
    <property type="entry name" value="Winged helix' DNA-binding domain"/>
    <property type="match status" value="1"/>
</dbReference>
<dbReference type="GO" id="GO:0003677">
    <property type="term" value="F:DNA binding"/>
    <property type="evidence" value="ECO:0007669"/>
    <property type="project" value="InterPro"/>
</dbReference>